<feature type="region of interest" description="Disordered" evidence="3">
    <location>
        <begin position="562"/>
        <end position="645"/>
    </location>
</feature>
<dbReference type="Ensembl" id="ENSMSIT00000041746.1">
    <property type="protein sequence ID" value="ENSMSIP00000033119.1"/>
    <property type="gene ID" value="ENSMSIG00000027719.1"/>
</dbReference>
<evidence type="ECO:0000256" key="1">
    <source>
        <dbReference type="PROSITE-ProRule" id="PRU00023"/>
    </source>
</evidence>
<feature type="compositionally biased region" description="Basic and acidic residues" evidence="3">
    <location>
        <begin position="463"/>
        <end position="472"/>
    </location>
</feature>
<dbReference type="Pfam" id="PF00023">
    <property type="entry name" value="Ank"/>
    <property type="match status" value="1"/>
</dbReference>
<feature type="compositionally biased region" description="Basic residues" evidence="3">
    <location>
        <begin position="576"/>
        <end position="586"/>
    </location>
</feature>
<dbReference type="PANTHER" id="PTHR24147">
    <property type="entry name" value="ANKYRIN REPEAT DOMAIN 36-RELATED"/>
    <property type="match status" value="1"/>
</dbReference>
<reference evidence="5" key="2">
    <citation type="submission" date="2025-09" db="UniProtKB">
        <authorList>
            <consortium name="Ensembl"/>
        </authorList>
    </citation>
    <scope>IDENTIFICATION</scope>
</reference>
<feature type="repeat" description="ANK" evidence="1">
    <location>
        <begin position="179"/>
        <end position="211"/>
    </location>
</feature>
<feature type="region of interest" description="Disordered" evidence="3">
    <location>
        <begin position="662"/>
        <end position="684"/>
    </location>
</feature>
<evidence type="ECO:0000256" key="2">
    <source>
        <dbReference type="SAM" id="Coils"/>
    </source>
</evidence>
<feature type="repeat" description="ANK" evidence="1">
    <location>
        <begin position="212"/>
        <end position="244"/>
    </location>
</feature>
<dbReference type="PROSITE" id="PS50297">
    <property type="entry name" value="ANK_REP_REGION"/>
    <property type="match status" value="3"/>
</dbReference>
<keyword evidence="6" id="KW-1185">Reference proteome</keyword>
<evidence type="ECO:0000313" key="5">
    <source>
        <dbReference type="Ensembl" id="ENSMSIP00000033119.1"/>
    </source>
</evidence>
<evidence type="ECO:0000259" key="4">
    <source>
        <dbReference type="Pfam" id="PF12001"/>
    </source>
</evidence>
<feature type="repeat" description="ANK" evidence="1">
    <location>
        <begin position="80"/>
        <end position="112"/>
    </location>
</feature>
<dbReference type="InterPro" id="IPR002110">
    <property type="entry name" value="Ankyrin_rpt"/>
</dbReference>
<reference evidence="5" key="1">
    <citation type="submission" date="2025-08" db="UniProtKB">
        <authorList>
            <consortium name="Ensembl"/>
        </authorList>
    </citation>
    <scope>IDENTIFICATION</scope>
</reference>
<dbReference type="InterPro" id="IPR021885">
    <property type="entry name" value="DUF3496"/>
</dbReference>
<feature type="coiled-coil region" evidence="2">
    <location>
        <begin position="867"/>
        <end position="901"/>
    </location>
</feature>
<feature type="compositionally biased region" description="Polar residues" evidence="3">
    <location>
        <begin position="599"/>
        <end position="622"/>
    </location>
</feature>
<feature type="region of interest" description="Disordered" evidence="3">
    <location>
        <begin position="282"/>
        <end position="381"/>
    </location>
</feature>
<dbReference type="InterPro" id="IPR036770">
    <property type="entry name" value="Ankyrin_rpt-contain_sf"/>
</dbReference>
<feature type="domain" description="DUF3496" evidence="4">
    <location>
        <begin position="927"/>
        <end position="1033"/>
    </location>
</feature>
<dbReference type="Pfam" id="PF12001">
    <property type="entry name" value="DUF3496"/>
    <property type="match status" value="1"/>
</dbReference>
<dbReference type="SUPFAM" id="SSF48403">
    <property type="entry name" value="Ankyrin repeat"/>
    <property type="match status" value="1"/>
</dbReference>
<feature type="region of interest" description="Disordered" evidence="3">
    <location>
        <begin position="413"/>
        <end position="536"/>
    </location>
</feature>
<feature type="compositionally biased region" description="Basic and acidic residues" evidence="3">
    <location>
        <begin position="515"/>
        <end position="536"/>
    </location>
</feature>
<keyword evidence="2" id="KW-0175">Coiled coil</keyword>
<keyword evidence="1" id="KW-0040">ANK repeat</keyword>
<dbReference type="InterPro" id="IPR050657">
    <property type="entry name" value="Ankyrin_repeat_domain"/>
</dbReference>
<feature type="coiled-coil region" evidence="2">
    <location>
        <begin position="927"/>
        <end position="968"/>
    </location>
</feature>
<dbReference type="PROSITE" id="PS50088">
    <property type="entry name" value="ANK_REPEAT"/>
    <property type="match status" value="4"/>
</dbReference>
<feature type="compositionally biased region" description="Basic and acidic residues" evidence="3">
    <location>
        <begin position="447"/>
        <end position="456"/>
    </location>
</feature>
<dbReference type="Gene3D" id="1.25.40.20">
    <property type="entry name" value="Ankyrin repeat-containing domain"/>
    <property type="match status" value="2"/>
</dbReference>
<feature type="compositionally biased region" description="Basic and acidic residues" evidence="3">
    <location>
        <begin position="329"/>
        <end position="340"/>
    </location>
</feature>
<feature type="repeat" description="ANK" evidence="1">
    <location>
        <begin position="146"/>
        <end position="178"/>
    </location>
</feature>
<protein>
    <submittedName>
        <fullName evidence="5">Predicted gene, 32916</fullName>
    </submittedName>
</protein>
<sequence length="1089" mass="123509">MSKVVGLSSKKSRWLLQSLRDQQRHSLGTGFESANILLSPKYHLKDKDLRKIHKAARVGDAARVQQLLLGKCGVNDKDKKKRTALHIACAYGHPKVVMALIEGRCEINARDSEECTSLVKAVQCQEEECATILLENGADPNIVDAQGNSALHYAVYYKNTSLAAKLLDHEVNIEATNKGGFTPLLLAVSENKLQIAKFLLMKNANIHAVDNQKRTALMHAVSHDSTHLVRFVLQQGVDLFLNDAFGLTAIDYAADFKYNTNMKILLEYKEKRYEESARVKLAERRAEDNSSRRKDQQSQELENIEKEELTEPGTGPEEQKSDGGVTSVEEPRMLNGRGDDQPQEGATAPRTREEEQGVTCKATGKEDGDESSWDSESVSENLPLIRIGVDGLLQVNGQAVENPEKYLHWLPKRKGEESVKQKTPNQTKGVRGLQAVPPAETGLELTSEEKHKELSRNEASQHQVEEGRKQEWSEWGASESLQAAAFDRRNLRSPLTRRRNEQAWKPGTQQSPSVDSKEQDGGSDLNIKEENKKGYEEWSRDFVNELTSEKFESVACDLLPVKGSWSLNGMDPNKGRPAKRKSKEKHKVREVNAMEDADGQTQPSEACSENETDPCSNILQTKTENEPCELPTRQTENMKGSKAEGEVLKTEPVRSRVALKEKEDLGEGERVTLQSPGKDALYPRDAGRQQCDTALRILRLKGKQTLKQLQEAQDRQREVVQSSQRMQDHLQKLQAGCSEAEVMVQEQGEKTAALQKLHTGLTRVKEERIKKLNKITHSLKCSLDQMKNKNEELERELTEIKKHLGVMRKKLNDHENGEFSCHGNLKTKEQEVNVSVDMFKNEIHELKEKWGTISSKYLPLNIQFKYIEQELLSIKIAQKQYEKLREDQRSLRREALGLQCQLRENMAKLEDKKHALAQRDSNYDSVMSQMELRIKNLESELEKLEAEKESNERKVEKYQQRCVRERELSQMLSHKLTKTNNKLSKVRTDILLVTERNRTVQNTLTTRPVPKSPGVTKHDTYINCNPNFIASRNSEPAIPSPQPSPELMGRSLLKLQLNLSLGPWKLILQDLSNKSRSILGNSKDVHRLK</sequence>
<name>A0A8C6IAN1_MUSSI</name>
<feature type="compositionally biased region" description="Basic and acidic residues" evidence="3">
    <location>
        <begin position="282"/>
        <end position="309"/>
    </location>
</feature>
<dbReference type="AlphaFoldDB" id="A0A8C6IAN1"/>
<dbReference type="Pfam" id="PF12796">
    <property type="entry name" value="Ank_2"/>
    <property type="match status" value="2"/>
</dbReference>
<organism evidence="5 6">
    <name type="scientific">Mus spicilegus</name>
    <name type="common">Mound-building mouse</name>
    <dbReference type="NCBI Taxonomy" id="10103"/>
    <lineage>
        <taxon>Eukaryota</taxon>
        <taxon>Metazoa</taxon>
        <taxon>Chordata</taxon>
        <taxon>Craniata</taxon>
        <taxon>Vertebrata</taxon>
        <taxon>Euteleostomi</taxon>
        <taxon>Mammalia</taxon>
        <taxon>Eutheria</taxon>
        <taxon>Euarchontoglires</taxon>
        <taxon>Glires</taxon>
        <taxon>Rodentia</taxon>
        <taxon>Myomorpha</taxon>
        <taxon>Muroidea</taxon>
        <taxon>Muridae</taxon>
        <taxon>Murinae</taxon>
        <taxon>Mus</taxon>
        <taxon>Mus</taxon>
    </lineage>
</organism>
<evidence type="ECO:0000313" key="6">
    <source>
        <dbReference type="Proteomes" id="UP000694415"/>
    </source>
</evidence>
<dbReference type="SMART" id="SM00248">
    <property type="entry name" value="ANK"/>
    <property type="match status" value="6"/>
</dbReference>
<feature type="coiled-coil region" evidence="2">
    <location>
        <begin position="776"/>
        <end position="810"/>
    </location>
</feature>
<evidence type="ECO:0000256" key="3">
    <source>
        <dbReference type="SAM" id="MobiDB-lite"/>
    </source>
</evidence>
<dbReference type="PANTHER" id="PTHR24147:SF64">
    <property type="entry name" value="ANKYRIN REPEAT DOMAIN-CONTAINING PROTEIN 19-RELATED"/>
    <property type="match status" value="1"/>
</dbReference>
<dbReference type="Proteomes" id="UP000694415">
    <property type="component" value="Unplaced"/>
</dbReference>
<accession>A0A8C6IAN1</accession>
<proteinExistence type="predicted"/>
<dbReference type="GeneTree" id="ENSGT00940000153661"/>